<dbReference type="InterPro" id="IPR036865">
    <property type="entry name" value="CRAL-TRIO_dom_sf"/>
</dbReference>
<evidence type="ECO:0000259" key="1">
    <source>
        <dbReference type="PROSITE" id="PS50191"/>
    </source>
</evidence>
<dbReference type="SMART" id="SM00516">
    <property type="entry name" value="SEC14"/>
    <property type="match status" value="1"/>
</dbReference>
<dbReference type="PROSITE" id="PS50191">
    <property type="entry name" value="CRAL_TRIO"/>
    <property type="match status" value="1"/>
</dbReference>
<feature type="non-terminal residue" evidence="2">
    <location>
        <position position="209"/>
    </location>
</feature>
<protein>
    <submittedName>
        <fullName evidence="2">CRAL/TRIO domain-containing protein</fullName>
    </submittedName>
</protein>
<dbReference type="Gene3D" id="3.40.525.10">
    <property type="entry name" value="CRAL-TRIO lipid binding domain"/>
    <property type="match status" value="1"/>
</dbReference>
<dbReference type="OrthoDB" id="1434354at2759"/>
<evidence type="ECO:0000313" key="3">
    <source>
        <dbReference type="Proteomes" id="UP000193922"/>
    </source>
</evidence>
<dbReference type="Proteomes" id="UP000193922">
    <property type="component" value="Unassembled WGS sequence"/>
</dbReference>
<accession>A0A1Y1W926</accession>
<sequence length="209" mass="23808">MVQGWYKWRVEEKIDDLPVAMASNTFSVPYPTRGYFSVADANLMAGTQVKEFQLKLNRYFGGGKCTLDELFEDHYLMQEFLCRTIFPECSRWAGRDISKQVVIFDLSGISLSMLSHWPALNMLREMLANDQLYYPERMHKTFVINAPAMFVTAWNVIKGWLDPRVISKIQILGKNYSPALLKQVPPQNLPAFLGGTCRCSHMPGGCVPS</sequence>
<feature type="domain" description="CRAL-TRIO" evidence="1">
    <location>
        <begin position="52"/>
        <end position="201"/>
    </location>
</feature>
<evidence type="ECO:0000313" key="2">
    <source>
        <dbReference type="EMBL" id="ORX69664.1"/>
    </source>
</evidence>
<dbReference type="RefSeq" id="XP_040743352.1">
    <property type="nucleotide sequence ID" value="XM_040884666.1"/>
</dbReference>
<dbReference type="EMBL" id="MCFD01000007">
    <property type="protein sequence ID" value="ORX69664.1"/>
    <property type="molecule type" value="Genomic_DNA"/>
</dbReference>
<gene>
    <name evidence="2" type="ORF">DL89DRAFT_223944</name>
</gene>
<dbReference type="CDD" id="cd00170">
    <property type="entry name" value="SEC14"/>
    <property type="match status" value="1"/>
</dbReference>
<dbReference type="PANTHER" id="PTHR45657">
    <property type="entry name" value="CRAL-TRIO DOMAIN-CONTAINING PROTEIN YKL091C-RELATED"/>
    <property type="match status" value="1"/>
</dbReference>
<dbReference type="AlphaFoldDB" id="A0A1Y1W926"/>
<comment type="caution">
    <text evidence="2">The sequence shown here is derived from an EMBL/GenBank/DDBJ whole genome shotgun (WGS) entry which is preliminary data.</text>
</comment>
<organism evidence="2 3">
    <name type="scientific">Linderina pennispora</name>
    <dbReference type="NCBI Taxonomy" id="61395"/>
    <lineage>
        <taxon>Eukaryota</taxon>
        <taxon>Fungi</taxon>
        <taxon>Fungi incertae sedis</taxon>
        <taxon>Zoopagomycota</taxon>
        <taxon>Kickxellomycotina</taxon>
        <taxon>Kickxellomycetes</taxon>
        <taxon>Kickxellales</taxon>
        <taxon>Kickxellaceae</taxon>
        <taxon>Linderina</taxon>
    </lineage>
</organism>
<name>A0A1Y1W926_9FUNG</name>
<keyword evidence="3" id="KW-1185">Reference proteome</keyword>
<dbReference type="InterPro" id="IPR001251">
    <property type="entry name" value="CRAL-TRIO_dom"/>
</dbReference>
<dbReference type="STRING" id="61395.A0A1Y1W926"/>
<dbReference type="SUPFAM" id="SSF52087">
    <property type="entry name" value="CRAL/TRIO domain"/>
    <property type="match status" value="1"/>
</dbReference>
<dbReference type="Pfam" id="PF00650">
    <property type="entry name" value="CRAL_TRIO"/>
    <property type="match status" value="1"/>
</dbReference>
<dbReference type="InterPro" id="IPR051026">
    <property type="entry name" value="PI/PC_transfer"/>
</dbReference>
<proteinExistence type="predicted"/>
<dbReference type="PANTHER" id="PTHR45657:SF1">
    <property type="entry name" value="CRAL-TRIO DOMAIN-CONTAINING PROTEIN YKL091C-RELATED"/>
    <property type="match status" value="1"/>
</dbReference>
<reference evidence="2 3" key="1">
    <citation type="submission" date="2016-07" db="EMBL/GenBank/DDBJ databases">
        <title>Pervasive Adenine N6-methylation of Active Genes in Fungi.</title>
        <authorList>
            <consortium name="DOE Joint Genome Institute"/>
            <person name="Mondo S.J."/>
            <person name="Dannebaum R.O."/>
            <person name="Kuo R.C."/>
            <person name="Labutti K."/>
            <person name="Haridas S."/>
            <person name="Kuo A."/>
            <person name="Salamov A."/>
            <person name="Ahrendt S.R."/>
            <person name="Lipzen A."/>
            <person name="Sullivan W."/>
            <person name="Andreopoulos W.B."/>
            <person name="Clum A."/>
            <person name="Lindquist E."/>
            <person name="Daum C."/>
            <person name="Ramamoorthy G.K."/>
            <person name="Gryganskyi A."/>
            <person name="Culley D."/>
            <person name="Magnuson J.K."/>
            <person name="James T.Y."/>
            <person name="O'Malley M.A."/>
            <person name="Stajich J.E."/>
            <person name="Spatafora J.W."/>
            <person name="Visel A."/>
            <person name="Grigoriev I.V."/>
        </authorList>
    </citation>
    <scope>NUCLEOTIDE SEQUENCE [LARGE SCALE GENOMIC DNA]</scope>
    <source>
        <strain evidence="2 3">ATCC 12442</strain>
    </source>
</reference>
<dbReference type="GeneID" id="63801314"/>